<accession>A0A9N8HH19</accession>
<evidence type="ECO:0000313" key="3">
    <source>
        <dbReference type="Proteomes" id="UP001153069"/>
    </source>
</evidence>
<evidence type="ECO:0000256" key="1">
    <source>
        <dbReference type="SAM" id="MobiDB-lite"/>
    </source>
</evidence>
<protein>
    <submittedName>
        <fullName evidence="2">Uncharacterized protein</fullName>
    </submittedName>
</protein>
<sequence>MKIPAWDVERQLYSNSSTANEQTKCSSSSSALPVPVERDHHDASPVATARSQTASVMFSDEDNVIHDILPLSAYSVEEIESCWFSRYEYNAFKRNSLVTLSLNRTGALSPDDPEHTMRGLECRTRECTDSRRMLRYQATAAVFEEQARQRQGHHYQGVDPQAISDCYHAISWHSMYDAHVQGLADEQDCLEAAVDSIICTATSVLEEPDIFAALSSPSSKRNSVLGSIISIDHDQEEEPFAIAGFNSDLWTSCASSSEAPPAFNLNSFFSDMPVAVAAA</sequence>
<reference evidence="2" key="1">
    <citation type="submission" date="2020-06" db="EMBL/GenBank/DDBJ databases">
        <authorList>
            <consortium name="Plant Systems Biology data submission"/>
        </authorList>
    </citation>
    <scope>NUCLEOTIDE SEQUENCE</scope>
    <source>
        <strain evidence="2">D6</strain>
    </source>
</reference>
<dbReference type="Proteomes" id="UP001153069">
    <property type="component" value="Unassembled WGS sequence"/>
</dbReference>
<dbReference type="AlphaFoldDB" id="A0A9N8HH19"/>
<evidence type="ECO:0000313" key="2">
    <source>
        <dbReference type="EMBL" id="CAB9513731.1"/>
    </source>
</evidence>
<feature type="compositionally biased region" description="Polar residues" evidence="1">
    <location>
        <begin position="17"/>
        <end position="31"/>
    </location>
</feature>
<keyword evidence="3" id="KW-1185">Reference proteome</keyword>
<proteinExistence type="predicted"/>
<organism evidence="2 3">
    <name type="scientific">Seminavis robusta</name>
    <dbReference type="NCBI Taxonomy" id="568900"/>
    <lineage>
        <taxon>Eukaryota</taxon>
        <taxon>Sar</taxon>
        <taxon>Stramenopiles</taxon>
        <taxon>Ochrophyta</taxon>
        <taxon>Bacillariophyta</taxon>
        <taxon>Bacillariophyceae</taxon>
        <taxon>Bacillariophycidae</taxon>
        <taxon>Naviculales</taxon>
        <taxon>Naviculaceae</taxon>
        <taxon>Seminavis</taxon>
    </lineage>
</organism>
<gene>
    <name evidence="2" type="ORF">SEMRO_609_G174950.1</name>
</gene>
<feature type="region of interest" description="Disordered" evidence="1">
    <location>
        <begin position="17"/>
        <end position="46"/>
    </location>
</feature>
<name>A0A9N8HH19_9STRA</name>
<dbReference type="EMBL" id="CAICTM010000608">
    <property type="protein sequence ID" value="CAB9513731.1"/>
    <property type="molecule type" value="Genomic_DNA"/>
</dbReference>
<comment type="caution">
    <text evidence="2">The sequence shown here is derived from an EMBL/GenBank/DDBJ whole genome shotgun (WGS) entry which is preliminary data.</text>
</comment>